<reference evidence="1" key="1">
    <citation type="journal article" date="2021" name="Proc. Natl. Acad. Sci. U.S.A.">
        <title>A Catalog of Tens of Thousands of Viruses from Human Metagenomes Reveals Hidden Associations with Chronic Diseases.</title>
        <authorList>
            <person name="Tisza M.J."/>
            <person name="Buck C.B."/>
        </authorList>
    </citation>
    <scope>NUCLEOTIDE SEQUENCE</scope>
    <source>
        <strain evidence="1">CtiOl67</strain>
    </source>
</reference>
<organism evidence="1">
    <name type="scientific">Siphoviridae sp. ctiOl67</name>
    <dbReference type="NCBI Taxonomy" id="2825622"/>
    <lineage>
        <taxon>Viruses</taxon>
        <taxon>Duplodnaviria</taxon>
        <taxon>Heunggongvirae</taxon>
        <taxon>Uroviricota</taxon>
        <taxon>Caudoviricetes</taxon>
    </lineage>
</organism>
<accession>A0A8S5QKD0</accession>
<evidence type="ECO:0000313" key="1">
    <source>
        <dbReference type="EMBL" id="DAE19004.1"/>
    </source>
</evidence>
<sequence length="47" mass="5252">MNRTELKYTGTVNFKLKLVNGKVVTLTSHNKGLPDLMKVICKFLSGN</sequence>
<dbReference type="EMBL" id="BK015666">
    <property type="protein sequence ID" value="DAE19004.1"/>
    <property type="molecule type" value="Genomic_DNA"/>
</dbReference>
<proteinExistence type="predicted"/>
<name>A0A8S5QKD0_9CAUD</name>
<protein>
    <submittedName>
        <fullName evidence="1">Uncharacterized protein</fullName>
    </submittedName>
</protein>